<comment type="subcellular location">
    <subcellularLocation>
        <location evidence="1">Cytoplasm</location>
    </subcellularLocation>
</comment>
<comment type="subunit">
    <text evidence="2">Monomer.</text>
</comment>
<dbReference type="PANTHER" id="PTHR30307">
    <property type="entry name" value="S-ADENOSYLMETHIONINE:TRNA RIBOSYLTRANSFERASE-ISOMERASE"/>
    <property type="match status" value="1"/>
</dbReference>
<feature type="non-terminal residue" evidence="7">
    <location>
        <position position="1"/>
    </location>
</feature>
<dbReference type="InterPro" id="IPR042118">
    <property type="entry name" value="QueA_dom1"/>
</dbReference>
<keyword evidence="6" id="KW-0671">Queuosine biosynthesis</keyword>
<dbReference type="NCBIfam" id="TIGR00113">
    <property type="entry name" value="queA"/>
    <property type="match status" value="1"/>
</dbReference>
<evidence type="ECO:0000256" key="2">
    <source>
        <dbReference type="ARBA" id="ARBA00011245"/>
    </source>
</evidence>
<name>A0A382W9Z4_9ZZZZ</name>
<accession>A0A382W9Z4</accession>
<dbReference type="GO" id="GO:0051075">
    <property type="term" value="F:S-adenosylmethionine:tRNA ribosyltransferase-isomerase activity"/>
    <property type="evidence" value="ECO:0007669"/>
    <property type="project" value="TreeGrafter"/>
</dbReference>
<evidence type="ECO:0008006" key="8">
    <source>
        <dbReference type="Google" id="ProtNLM"/>
    </source>
</evidence>
<evidence type="ECO:0000256" key="3">
    <source>
        <dbReference type="ARBA" id="ARBA00022490"/>
    </source>
</evidence>
<evidence type="ECO:0000256" key="5">
    <source>
        <dbReference type="ARBA" id="ARBA00022691"/>
    </source>
</evidence>
<protein>
    <recommendedName>
        <fullName evidence="8">S-adenosylmethionine:tRNA ribosyltransferase-isomerase</fullName>
    </recommendedName>
</protein>
<dbReference type="SUPFAM" id="SSF111337">
    <property type="entry name" value="QueA-like"/>
    <property type="match status" value="1"/>
</dbReference>
<dbReference type="InterPro" id="IPR042119">
    <property type="entry name" value="QueA_dom2"/>
</dbReference>
<keyword evidence="3" id="KW-0963">Cytoplasm</keyword>
<dbReference type="Gene3D" id="2.40.10.240">
    <property type="entry name" value="QueA-like"/>
    <property type="match status" value="1"/>
</dbReference>
<proteinExistence type="predicted"/>
<dbReference type="NCBIfam" id="NF001140">
    <property type="entry name" value="PRK00147.1"/>
    <property type="match status" value="1"/>
</dbReference>
<dbReference type="Pfam" id="PF02547">
    <property type="entry name" value="Queuosine_synth"/>
    <property type="match status" value="1"/>
</dbReference>
<dbReference type="PANTHER" id="PTHR30307:SF0">
    <property type="entry name" value="S-ADENOSYLMETHIONINE:TRNA RIBOSYLTRANSFERASE-ISOMERASE"/>
    <property type="match status" value="1"/>
</dbReference>
<dbReference type="FunFam" id="3.40.1780.10:FF:000001">
    <property type="entry name" value="S-adenosylmethionine:tRNA ribosyltransferase-isomerase"/>
    <property type="match status" value="1"/>
</dbReference>
<evidence type="ECO:0000313" key="7">
    <source>
        <dbReference type="EMBL" id="SVD55185.1"/>
    </source>
</evidence>
<dbReference type="InterPro" id="IPR036100">
    <property type="entry name" value="QueA_sf"/>
</dbReference>
<keyword evidence="5" id="KW-0949">S-adenosyl-L-methionine</keyword>
<evidence type="ECO:0000256" key="4">
    <source>
        <dbReference type="ARBA" id="ARBA00022679"/>
    </source>
</evidence>
<dbReference type="InterPro" id="IPR003699">
    <property type="entry name" value="QueA"/>
</dbReference>
<reference evidence="7" key="1">
    <citation type="submission" date="2018-05" db="EMBL/GenBank/DDBJ databases">
        <authorList>
            <person name="Lanie J.A."/>
            <person name="Ng W.-L."/>
            <person name="Kazmierczak K.M."/>
            <person name="Andrzejewski T.M."/>
            <person name="Davidsen T.M."/>
            <person name="Wayne K.J."/>
            <person name="Tettelin H."/>
            <person name="Glass J.I."/>
            <person name="Rusch D."/>
            <person name="Podicherti R."/>
            <person name="Tsui H.-C.T."/>
            <person name="Winkler M.E."/>
        </authorList>
    </citation>
    <scope>NUCLEOTIDE SEQUENCE</scope>
</reference>
<dbReference type="GO" id="GO:0005737">
    <property type="term" value="C:cytoplasm"/>
    <property type="evidence" value="ECO:0007669"/>
    <property type="project" value="UniProtKB-SubCell"/>
</dbReference>
<organism evidence="7">
    <name type="scientific">marine metagenome</name>
    <dbReference type="NCBI Taxonomy" id="408172"/>
    <lineage>
        <taxon>unclassified sequences</taxon>
        <taxon>metagenomes</taxon>
        <taxon>ecological metagenomes</taxon>
    </lineage>
</organism>
<dbReference type="GO" id="GO:0008616">
    <property type="term" value="P:tRNA queuosine(34) biosynthetic process"/>
    <property type="evidence" value="ECO:0007669"/>
    <property type="project" value="UniProtKB-KW"/>
</dbReference>
<dbReference type="AlphaFoldDB" id="A0A382W9Z4"/>
<evidence type="ECO:0000256" key="6">
    <source>
        <dbReference type="ARBA" id="ARBA00022785"/>
    </source>
</evidence>
<sequence length="236" mass="26186">ANVIEKNHQGHARVQFAGSNNLMSDLEALGEMPLPPYIHREPFAQEAEDIERYQTVYADPTGSVAAPTAGLHFTDKLLGQLREKGVETHILTLHVGLGTFAPVKVDELENHRMHTERFTLPAATSDAINRAKNEGRRVIAVGTTTVRVLESVAQSSPALLETSGNTNIFIYPPRAFNIVDALITNFHLPQSTLLMLVSAFGAPKELHGRKWILETYAEAIYEKYRFFSYGDAMLIT</sequence>
<dbReference type="Gene3D" id="3.40.1780.10">
    <property type="entry name" value="QueA-like"/>
    <property type="match status" value="1"/>
</dbReference>
<dbReference type="EMBL" id="UINC01157928">
    <property type="protein sequence ID" value="SVD55185.1"/>
    <property type="molecule type" value="Genomic_DNA"/>
</dbReference>
<keyword evidence="4" id="KW-0808">Transferase</keyword>
<evidence type="ECO:0000256" key="1">
    <source>
        <dbReference type="ARBA" id="ARBA00004496"/>
    </source>
</evidence>
<gene>
    <name evidence="7" type="ORF">METZ01_LOCUS408039</name>
</gene>